<gene>
    <name evidence="5" type="ordered locus">Bind_1135</name>
</gene>
<reference evidence="5 6" key="2">
    <citation type="journal article" date="2010" name="J. Bacteriol.">
        <title>Complete genome sequence of Beijerinckia indica subsp. indica.</title>
        <authorList>
            <person name="Tamas I."/>
            <person name="Dedysh S.N."/>
            <person name="Liesack W."/>
            <person name="Stott M.B."/>
            <person name="Alam M."/>
            <person name="Murrell J.C."/>
            <person name="Dunfield P.F."/>
        </authorList>
    </citation>
    <scope>NUCLEOTIDE SEQUENCE [LARGE SCALE GENOMIC DNA]</scope>
    <source>
        <strain evidence="6">ATCC 9039 / DSM 1715 / NCIMB 8712</strain>
    </source>
</reference>
<reference evidence="6" key="1">
    <citation type="submission" date="2008-03" db="EMBL/GenBank/DDBJ databases">
        <title>Complete sequence of chromosome of Beijerinckia indica subsp. indica ATCC 9039.</title>
        <authorList>
            <consortium name="US DOE Joint Genome Institute"/>
            <person name="Copeland A."/>
            <person name="Lucas S."/>
            <person name="Lapidus A."/>
            <person name="Glavina del Rio T."/>
            <person name="Dalin E."/>
            <person name="Tice H."/>
            <person name="Bruce D."/>
            <person name="Goodwin L."/>
            <person name="Pitluck S."/>
            <person name="LaButti K."/>
            <person name="Schmutz J."/>
            <person name="Larimer F."/>
            <person name="Land M."/>
            <person name="Hauser L."/>
            <person name="Kyrpides N."/>
            <person name="Mikhailova N."/>
            <person name="Dunfield P.F."/>
            <person name="Dedysh S.N."/>
            <person name="Liesack W."/>
            <person name="Saw J.H."/>
            <person name="Alam M."/>
            <person name="Chen Y."/>
            <person name="Murrell J.C."/>
            <person name="Richardson P."/>
        </authorList>
    </citation>
    <scope>NUCLEOTIDE SEQUENCE [LARGE SCALE GENOMIC DNA]</scope>
    <source>
        <strain evidence="6">ATCC 9039 / DSM 1715 / NCIMB 8712</strain>
    </source>
</reference>
<accession>B2IJ14</accession>
<dbReference type="STRING" id="395963.Bind_1135"/>
<sequence length="745" mass="83024">MRVDTSGVAEARTTFISMYDHFRQVMHRQLPLAGMVLGCCLALGLLYYLTTPSTFTATGALLIDPHQAPSSQQQSTPGDLALDTSSVQTQVEVLKSETITRAVIRKLNLTKDPEFVRPRGMIGATASFLTGLFGSSRTETPEQRERAVIEKFNQARSISRQDLTYVMQVSFRSEDPVKAAQIVNALAEAYVDDQLEAKYQATRRASLWLQDRIKDLQSQALTAERAVADFKEKNNIVDAGGRLMNDQQLAEINSQLVLTRAVTNETKARYDRIQAMMAQEIPDASVADSLNNPVIIHLRSQYLELAQREAIWAQRYGPDHQATVNLRTQMRELTNSIRDEMRKIADSYKNDYEIARMREESIKQSLDEAVSQAQTASEAQIQLRDLQRNAETTRTFYDNFLRRYMEAIQQQSFPISEARLISPATPPLKKSAPHGSIVGLVSLFSGSILAIGAAYLREMSDRVLRTSTQVEDVLHVNCLAVLPALQTRAEKILKGRKQKALPEKRDFDRLSLLRYAVDAPFSRYAEAIRSLKIAADLNGVLNTGKVIGITSTLPNEGKSTIAANLAHLIADAGGRVILVDADLRCPSLSQAYAPQRPGIAEVVSGGQSLDTTILTLPASNLKFLPAGATTKLPHTNEILASSAVKIVFETLRANYDYIITDLSPVAPIVDVRTTGHIIDSYIYTVEWGHTRIDIIRRALSDAPNVYEHLLGVALNKVDTAAQNRYERYHGNHYYRKYYAKYGYVE</sequence>
<evidence type="ECO:0000256" key="1">
    <source>
        <dbReference type="ARBA" id="ARBA00022741"/>
    </source>
</evidence>
<keyword evidence="2" id="KW-0067">ATP-binding</keyword>
<feature type="domain" description="CobQ/CobB/MinD/ParA nucleotide binding" evidence="4">
    <location>
        <begin position="549"/>
        <end position="722"/>
    </location>
</feature>
<dbReference type="eggNOG" id="COG0489">
    <property type="taxonomic scope" value="Bacteria"/>
</dbReference>
<organism evidence="5 6">
    <name type="scientific">Beijerinckia indica subsp. indica (strain ATCC 9039 / DSM 1715 / NCIMB 8712)</name>
    <dbReference type="NCBI Taxonomy" id="395963"/>
    <lineage>
        <taxon>Bacteria</taxon>
        <taxon>Pseudomonadati</taxon>
        <taxon>Pseudomonadota</taxon>
        <taxon>Alphaproteobacteria</taxon>
        <taxon>Hyphomicrobiales</taxon>
        <taxon>Beijerinckiaceae</taxon>
        <taxon>Beijerinckia</taxon>
    </lineage>
</organism>
<dbReference type="Gene3D" id="3.40.50.300">
    <property type="entry name" value="P-loop containing nucleotide triphosphate hydrolases"/>
    <property type="match status" value="1"/>
</dbReference>
<evidence type="ECO:0000259" key="4">
    <source>
        <dbReference type="Pfam" id="PF01656"/>
    </source>
</evidence>
<dbReference type="AlphaFoldDB" id="B2IJ14"/>
<dbReference type="Pfam" id="PF01656">
    <property type="entry name" value="CbiA"/>
    <property type="match status" value="1"/>
</dbReference>
<dbReference type="eggNOG" id="COG3206">
    <property type="taxonomic scope" value="Bacteria"/>
</dbReference>
<keyword evidence="3" id="KW-1133">Transmembrane helix</keyword>
<dbReference type="InterPro" id="IPR005702">
    <property type="entry name" value="Wzc-like_C"/>
</dbReference>
<keyword evidence="3" id="KW-0812">Transmembrane</keyword>
<keyword evidence="1" id="KW-0547">Nucleotide-binding</keyword>
<proteinExistence type="predicted"/>
<dbReference type="PANTHER" id="PTHR32309">
    <property type="entry name" value="TYROSINE-PROTEIN KINASE"/>
    <property type="match status" value="1"/>
</dbReference>
<dbReference type="SUPFAM" id="SSF52540">
    <property type="entry name" value="P-loop containing nucleoside triphosphate hydrolases"/>
    <property type="match status" value="1"/>
</dbReference>
<dbReference type="InterPro" id="IPR027417">
    <property type="entry name" value="P-loop_NTPase"/>
</dbReference>
<dbReference type="Proteomes" id="UP000001695">
    <property type="component" value="Chromosome"/>
</dbReference>
<feature type="transmembrane region" description="Helical" evidence="3">
    <location>
        <begin position="30"/>
        <end position="49"/>
    </location>
</feature>
<evidence type="ECO:0000256" key="3">
    <source>
        <dbReference type="SAM" id="Phobius"/>
    </source>
</evidence>
<dbReference type="HOGENOM" id="CLU_009912_2_0_5"/>
<evidence type="ECO:0000313" key="6">
    <source>
        <dbReference type="Proteomes" id="UP000001695"/>
    </source>
</evidence>
<name>B2IJ14_BEII9</name>
<protein>
    <submittedName>
        <fullName evidence="5">Lipopolysaccharide biosynthesis protein</fullName>
    </submittedName>
</protein>
<evidence type="ECO:0000313" key="5">
    <source>
        <dbReference type="EMBL" id="ACB94777.1"/>
    </source>
</evidence>
<dbReference type="GO" id="GO:0004713">
    <property type="term" value="F:protein tyrosine kinase activity"/>
    <property type="evidence" value="ECO:0007669"/>
    <property type="project" value="TreeGrafter"/>
</dbReference>
<dbReference type="GO" id="GO:0005886">
    <property type="term" value="C:plasma membrane"/>
    <property type="evidence" value="ECO:0007669"/>
    <property type="project" value="TreeGrafter"/>
</dbReference>
<dbReference type="CDD" id="cd05387">
    <property type="entry name" value="BY-kinase"/>
    <property type="match status" value="1"/>
</dbReference>
<dbReference type="PANTHER" id="PTHR32309:SF13">
    <property type="entry name" value="FERRIC ENTEROBACTIN TRANSPORT PROTEIN FEPE"/>
    <property type="match status" value="1"/>
</dbReference>
<dbReference type="InterPro" id="IPR050445">
    <property type="entry name" value="Bact_polysacc_biosynth/exp"/>
</dbReference>
<dbReference type="EMBL" id="CP001016">
    <property type="protein sequence ID" value="ACB94777.1"/>
    <property type="molecule type" value="Genomic_DNA"/>
</dbReference>
<dbReference type="KEGG" id="bid:Bind_1135"/>
<evidence type="ECO:0000256" key="2">
    <source>
        <dbReference type="ARBA" id="ARBA00022840"/>
    </source>
</evidence>
<dbReference type="InterPro" id="IPR002586">
    <property type="entry name" value="CobQ/CobB/MinD/ParA_Nub-bd_dom"/>
</dbReference>
<dbReference type="RefSeq" id="WP_012384134.1">
    <property type="nucleotide sequence ID" value="NC_010581.1"/>
</dbReference>
<keyword evidence="6" id="KW-1185">Reference proteome</keyword>
<keyword evidence="3" id="KW-0472">Membrane</keyword>